<feature type="region of interest" description="Disordered" evidence="2">
    <location>
        <begin position="3408"/>
        <end position="3453"/>
    </location>
</feature>
<feature type="compositionally biased region" description="Basic and acidic residues" evidence="2">
    <location>
        <begin position="652"/>
        <end position="662"/>
    </location>
</feature>
<keyword evidence="1" id="KW-0175">Coiled coil</keyword>
<feature type="compositionally biased region" description="Polar residues" evidence="2">
    <location>
        <begin position="1825"/>
        <end position="1856"/>
    </location>
</feature>
<feature type="coiled-coil region" evidence="1">
    <location>
        <begin position="5921"/>
        <end position="5990"/>
    </location>
</feature>
<keyword evidence="3" id="KW-0812">Transmembrane</keyword>
<feature type="compositionally biased region" description="Pro residues" evidence="2">
    <location>
        <begin position="229"/>
        <end position="239"/>
    </location>
</feature>
<gene>
    <name evidence="4" type="ORF">NX794_20240</name>
</gene>
<feature type="region of interest" description="Disordered" evidence="2">
    <location>
        <begin position="4629"/>
        <end position="4717"/>
    </location>
</feature>
<proteinExistence type="predicted"/>
<feature type="compositionally biased region" description="Low complexity" evidence="2">
    <location>
        <begin position="3760"/>
        <end position="3778"/>
    </location>
</feature>
<feature type="region of interest" description="Disordered" evidence="2">
    <location>
        <begin position="5822"/>
        <end position="5861"/>
    </location>
</feature>
<protein>
    <submittedName>
        <fullName evidence="4">Uncharacterized protein</fullName>
    </submittedName>
</protein>
<feature type="compositionally biased region" description="Low complexity" evidence="2">
    <location>
        <begin position="1809"/>
        <end position="1821"/>
    </location>
</feature>
<feature type="compositionally biased region" description="Basic and acidic residues" evidence="2">
    <location>
        <begin position="1071"/>
        <end position="1112"/>
    </location>
</feature>
<feature type="transmembrane region" description="Helical" evidence="3">
    <location>
        <begin position="106"/>
        <end position="129"/>
    </location>
</feature>
<feature type="compositionally biased region" description="Low complexity" evidence="2">
    <location>
        <begin position="3506"/>
        <end position="3526"/>
    </location>
</feature>
<feature type="compositionally biased region" description="Basic and acidic residues" evidence="2">
    <location>
        <begin position="766"/>
        <end position="776"/>
    </location>
</feature>
<feature type="compositionally biased region" description="Low complexity" evidence="2">
    <location>
        <begin position="1877"/>
        <end position="1899"/>
    </location>
</feature>
<feature type="compositionally biased region" description="Basic and acidic residues" evidence="2">
    <location>
        <begin position="3466"/>
        <end position="3475"/>
    </location>
</feature>
<feature type="compositionally biased region" description="Basic and acidic residues" evidence="2">
    <location>
        <begin position="1670"/>
        <end position="1712"/>
    </location>
</feature>
<feature type="compositionally biased region" description="Basic and acidic residues" evidence="2">
    <location>
        <begin position="816"/>
        <end position="841"/>
    </location>
</feature>
<name>A0ABT2B613_9ACTN</name>
<feature type="compositionally biased region" description="Low complexity" evidence="2">
    <location>
        <begin position="2006"/>
        <end position="2019"/>
    </location>
</feature>
<feature type="compositionally biased region" description="Low complexity" evidence="2">
    <location>
        <begin position="3789"/>
        <end position="3802"/>
    </location>
</feature>
<feature type="region of interest" description="Disordered" evidence="2">
    <location>
        <begin position="218"/>
        <end position="785"/>
    </location>
</feature>
<evidence type="ECO:0000313" key="5">
    <source>
        <dbReference type="Proteomes" id="UP001205612"/>
    </source>
</evidence>
<feature type="region of interest" description="Disordered" evidence="2">
    <location>
        <begin position="5370"/>
        <end position="5406"/>
    </location>
</feature>
<evidence type="ECO:0000256" key="1">
    <source>
        <dbReference type="SAM" id="Coils"/>
    </source>
</evidence>
<evidence type="ECO:0000313" key="4">
    <source>
        <dbReference type="EMBL" id="MCS0603525.1"/>
    </source>
</evidence>
<keyword evidence="3" id="KW-1133">Transmembrane helix</keyword>
<feature type="region of interest" description="Disordered" evidence="2">
    <location>
        <begin position="3709"/>
        <end position="3882"/>
    </location>
</feature>
<feature type="compositionally biased region" description="Basic and acidic residues" evidence="2">
    <location>
        <begin position="5828"/>
        <end position="5861"/>
    </location>
</feature>
<feature type="compositionally biased region" description="Basic and acidic residues" evidence="2">
    <location>
        <begin position="3846"/>
        <end position="3865"/>
    </location>
</feature>
<feature type="region of interest" description="Disordered" evidence="2">
    <location>
        <begin position="1621"/>
        <end position="1930"/>
    </location>
</feature>
<feature type="compositionally biased region" description="Basic and acidic residues" evidence="2">
    <location>
        <begin position="1621"/>
        <end position="1635"/>
    </location>
</feature>
<feature type="region of interest" description="Disordered" evidence="2">
    <location>
        <begin position="3466"/>
        <end position="3529"/>
    </location>
</feature>
<dbReference type="EMBL" id="JANUGP010000015">
    <property type="protein sequence ID" value="MCS0603525.1"/>
    <property type="molecule type" value="Genomic_DNA"/>
</dbReference>
<dbReference type="RefSeq" id="WP_258780006.1">
    <property type="nucleotide sequence ID" value="NZ_JANUGP010000015.1"/>
</dbReference>
<feature type="region of interest" description="Disordered" evidence="2">
    <location>
        <begin position="1387"/>
        <end position="1507"/>
    </location>
</feature>
<feature type="compositionally biased region" description="Basic and acidic residues" evidence="2">
    <location>
        <begin position="1256"/>
        <end position="1265"/>
    </location>
</feature>
<feature type="region of interest" description="Disordered" evidence="2">
    <location>
        <begin position="5659"/>
        <end position="5679"/>
    </location>
</feature>
<feature type="compositionally biased region" description="Polar residues" evidence="2">
    <location>
        <begin position="5569"/>
        <end position="5582"/>
    </location>
</feature>
<feature type="compositionally biased region" description="Gly residues" evidence="2">
    <location>
        <begin position="532"/>
        <end position="542"/>
    </location>
</feature>
<feature type="compositionally biased region" description="Gly residues" evidence="2">
    <location>
        <begin position="1024"/>
        <end position="1041"/>
    </location>
</feature>
<feature type="region of interest" description="Disordered" evidence="2">
    <location>
        <begin position="2006"/>
        <end position="2025"/>
    </location>
</feature>
<feature type="compositionally biased region" description="Basic and acidic residues" evidence="2">
    <location>
        <begin position="1444"/>
        <end position="1503"/>
    </location>
</feature>
<feature type="compositionally biased region" description="Low complexity" evidence="2">
    <location>
        <begin position="2449"/>
        <end position="2464"/>
    </location>
</feature>
<feature type="compositionally biased region" description="Gly residues" evidence="2">
    <location>
        <begin position="397"/>
        <end position="407"/>
    </location>
</feature>
<feature type="compositionally biased region" description="Basic and acidic residues" evidence="2">
    <location>
        <begin position="4685"/>
        <end position="4701"/>
    </location>
</feature>
<organism evidence="4 5">
    <name type="scientific">Streptomyces pyxinicus</name>
    <dbReference type="NCBI Taxonomy" id="2970331"/>
    <lineage>
        <taxon>Bacteria</taxon>
        <taxon>Bacillati</taxon>
        <taxon>Actinomycetota</taxon>
        <taxon>Actinomycetes</taxon>
        <taxon>Kitasatosporales</taxon>
        <taxon>Streptomycetaceae</taxon>
        <taxon>Streptomyces</taxon>
    </lineage>
</organism>
<feature type="compositionally biased region" description="Low complexity" evidence="2">
    <location>
        <begin position="1013"/>
        <end position="1023"/>
    </location>
</feature>
<evidence type="ECO:0000256" key="3">
    <source>
        <dbReference type="SAM" id="Phobius"/>
    </source>
</evidence>
<feature type="region of interest" description="Disordered" evidence="2">
    <location>
        <begin position="5194"/>
        <end position="5223"/>
    </location>
</feature>
<feature type="compositionally biased region" description="Pro residues" evidence="2">
    <location>
        <begin position="425"/>
        <end position="438"/>
    </location>
</feature>
<feature type="region of interest" description="Disordered" evidence="2">
    <location>
        <begin position="798"/>
        <end position="938"/>
    </location>
</feature>
<feature type="compositionally biased region" description="Basic and acidic residues" evidence="2">
    <location>
        <begin position="5386"/>
        <end position="5406"/>
    </location>
</feature>
<comment type="caution">
    <text evidence="4">The sequence shown here is derived from an EMBL/GenBank/DDBJ whole genome shotgun (WGS) entry which is preliminary data.</text>
</comment>
<feature type="compositionally biased region" description="Basic and acidic residues" evidence="2">
    <location>
        <begin position="899"/>
        <end position="912"/>
    </location>
</feature>
<feature type="region of interest" description="Disordered" evidence="2">
    <location>
        <begin position="5561"/>
        <end position="5582"/>
    </location>
</feature>
<keyword evidence="5" id="KW-1185">Reference proteome</keyword>
<feature type="compositionally biased region" description="Low complexity" evidence="2">
    <location>
        <begin position="1413"/>
        <end position="1427"/>
    </location>
</feature>
<feature type="compositionally biased region" description="Basic and acidic residues" evidence="2">
    <location>
        <begin position="990"/>
        <end position="1012"/>
    </location>
</feature>
<sequence>MASADSVLNTIKIEDIYALGNAWIKLGDELHERRVAVDSDVAGMEWTGAAGDAARRAWSDATAKNLDDAIETAWTIGQTINRYADKLHEAAAEYAKKLNAMMWADILGALLSAVFFYLGPLLESVLAMIGQLIARLIPVIASMAGRLGPVGSAVVGSVGGAVIGSASGLAFDLGVGAAGAGIAHTDYDIDWGSEALTLGIGGGFGAVAGGLGGYHGVPKPGSPGGIPKGSPPVKTPPVPKTDHTGGFTTAPGGGKDSSFTHAPAQSRRGGNDSVPSGSGKAVPPVRGGVSANDSTPTSSGPATGNRTHDVGMPPPPVSRREDSGNQRTTGAPAPFTTRTESEKASYSPGDRSGGDGARSTPPPVTTPRQGKPDGAAAGGTPPRPAPGDRVTEHPLPGGDGSGAGGRDQGSRTVPPPTPEQGRPQSAPPAREPGKPAPGLPGGDRTQHEGTRGDAPVSKPPVRDQVPGTTTPPTEPVGPTPGGGRPGSDGTSRTPVRGDSVTPPPARDPGSHSTPVTHGDTPPPARGERGEGDGPLPGTGGRGGDTHAIVPPPASERPGNRPGGSSGHGDDTSRVTQRPPTGGHSERTDDQGVPMPPRHGDPAEGVRTGGGSDHVTQPPANRGGDHGVTGDPARQSGGADRPGSSAPGGGPRATDDAGSRDGSPRASRPAPGDQPATPQPARRPDSDGRTQQSSAGERSVPGTSRTGDGHETHSAPPARGDRRGPGADGGGAKRTGTEGESRVGKPMADSDGTGRAPLRESPGWSQRRVDRMWRDAQDSGLPEGRTRALYDDWVDARISGDKTAENRAASAWADALGDARREQQLNGMRDQRIPRTPGHDDTSSSVLPKPADGRGTGGGTREGAAPDGSRSGGSREAGAGRGSGGDGSRTTRTGFGDGEDGGHESRTGRDGDGASRVGEPGSREEGLGASPLRESPGWNRHRLDAMWEDARGSGLPAAKTRELHDDWVRARATGDSAAERRAASAWFDAVGDARREQQHDDQRVTGSRTRDDTSSSVGPKPADGLGTGGGTREGAAPGGSRSGGSREAGAGRGSGGDGSRTTRTGFGDGEDDARGGKDGGHGDRTGRDGRWDDDARDRRTERGGEDQDEHGDGSWRFTGDDGLVPERSGDVRVTFAEPERSSVPDWLDSLNNRKRDDLWDEIHGNKGADTQPPPAPAHERGPAPARGNESPDVAPPARDHDDTSSVPVPRNSGDSTPAPAPRPVKDPSAAPSGPEVHEGVLREQGTLDDSQGRHPRHRDDGHEPVARKNPASPDEWGRAMERYARGQGLDAHEAARFGSAYREARTHTDEAAWSRVEEGLSQRLLDRQIAQRVANRTPAEWGDLVRRYAESHGMTPKEAAGWAKQAERAWGPGGDVARFRERFDQRVEEIGAKRQEGVAGETSRPVGDEPKAPAPAEGAPAPAEDAPASRPVKKEDVSAPPSGHDVYEGVLRDQGILKDDQGVHGHTRDRVHEEKTPVSEPEKAPVAEPVRKPVADEGQRERIAELSPDAWGRAMERYARGQGLDAKEAARFGSAYREARMEGDESGWRRVEDGVASRLLDRAIDSRVANRTPGEWGDLVRRYGESHGMTSKEAAGWAKHAERAWSPGGDVSRFRERFQQRVEEVAAARTTDEETRTPPPATRTGKDAGTRATAVPVKDGERAAPASDPAASHEQRPRKGESTRDTASKEASPRDTTAADERTTARTTSDETRTPSGDMPTRGPDDVASMEGEPKREVGDSIPAGIRSTSEADGSAPAVAKPAPETDEPAAGTVAPAPAAPATTAPARPTSDPAKERPATDEPTPAKANPSPATRRPAPASAESVPATSEPNPAHTRPTSVTGEPTSAHTRPTSVTGEPTPANAEPVGAPDSAPARLAPTTDEPVPAPVAPTAHTPAQTPSARVVGDDSEEPVRLVPHAPGQSSASGRPPQIIERWLESSGTARRSEPLRSVDRAVRRLAEGWGGADEAALRNRVTREIESWQGTKSGKSSRDDAISRLKRAIGQRAAESAAATAMPAPAQGRRPRDLGRASALPLLPVPGHRVEVEGFAPARGFEAEVHLMRVAVPHHVDDRSFDTLVSVNGLLDITIDHVGQHAVLEIVSRPTRSLVHGEDDGRAEPEAVETAFRDALYRIANAAPTIAFSKIFPKSHGYTVDMDADGLSLQEHPSAQMLVHHTVAVPVAGYPELLRHVLEHMRAAAGAELKAAHKDGHQALVRGEAGGQRFLDWLRANPEYGANVPASDLPDLVGALTLGYVQAAAAFRGRRPGSHAKDWAAATSRDSLGAVRASLGVAPRAFLEDQADVLAREMAGALDLYGDPLAQPLRKLGPEDPPTLGEYLDNLLRERPTRAVRQYEALEVRSDFDELDSNPDHKGKARIVPAVVRVEVRSYAPADSRDDDVIAQSATLAKVSLETYNEARARRDLPPVGGPVLHSAPPAPVLDRPRGAGFESPRPGSAPSSVPSSATELPPALAALAAALPGMSARERSARVAALAPGERARLVADSSLVRQLRGTLGDDAFRQLAAEWLVVVPDGVHDPVEARAEAQRLVEEMTADADVAEALLTTGRQLLVVPRVVPFTDLDAFHGLHGTPGRSLTTARGGYARGRAGVPEENLLGEPATVHGAGTYADGYSSARHEWAHAVESVLDAADRQWIKEVYDAKRAAQAAGESVHWPDGAFPNYSSSDPHEYFAQLTTAYHAANAGIDELSGSRRNNGADWVEQHDPALLPLLQRVYGPGRPAARDGLDNPLTLTAFRAFWARVEEASAPAPAPVAPVASADEPHPLVPRTAPGSTVRHLAPPAGDGSAARAAIDPRMAGVLRRAFGAGIEGSGQFLPLYTALHTLVGAHQATPRFTGTPFDFDTVARRVLRVDPGERIGPQRRMEALQTVSSASRAGWTGDLPSLVAYRVGRLGALGPGSVLTDAHGGFLGRNLTRRPGLTLDAGRVLAPGDDGLLYAAPGPWTGTRPHVVVAERDDASGGVLVALGNGGTIPLDEDEFAALIAADPWRDPDAAVVVGVVPRTGDTSEVLTRLVADAARTRAWGVTRPYRLQPGADGVRFFAFPPVADDETVPVGLWVPGDPGLVPAAGPTIQASDGTTFTDEDVRSYPIVTSDGRELTGRAHPDEGDVARREEALRQVSDMLYYYDDLEAIPGLTRGASGPLLLLPRGLGGAYVSIGHGERGRIVLPRRSTDANHAVPPRELGGVLARRPSVQRLAPDVPLWLLWCEIAMVRPGADPLVRPAAAQEVANQTGHPVLASDAPVAIEEAHDGNPARVVKVDNPARPRYRWYQFLPEPDGRRLGALADLAGLPADTARRTTRVLRWVRALRLAHGFDIDTHPERQEEFHALLAGFGALERQRLWQGAEPLTWHELEDLTHASARQSGIEPGPVTAGTLHGMLYAAGAGTLRLPAPRQGGEVRQAPPVPERAASGSSDVLLAPPTPPAPTREAPAGSDRVADIVRMFEEMSRRAEEHEAAETRSAPEAGTRSAPEEERSAGTETAPSDEAAPETVPVTRAPVPAAERAVPLPADEHPVAVREDPADPEAHVRATQDAHLEEWGLERVNTLSGGDTLANVLIAVAPAETAALVEDQPLATPSQLRTELAQKLAADLARPEAQRTLGLPADSPSPGVPLLPEAEPDDLVAGVRSGDGAVASEWLTLAVAAPVLGLRLTVLLSDGRTWTVGPREGREAVLLQTPPDNPLTALWSATQATDAARGTARTTPPPPAVRPAATTAPPPARTVPETFFGTETRPVPESRRPARTTPAPHPAETAPAPRTTPLDPRTEEETPARTGTTPETGTVVPAREETTPRETGTGVPPSEAASTAETETVVGPREEVTTRETGVPPHEEGTTRETETLLPPREEVTTTETTEPPVTTETRETTETLPAFSPYIQAYGTRHDGSVGFVAWELPSAEVLDGLRAQIMTALRIEPGSTREEVRTSLDEALGSAEIAENLPQVRGRRGHRLTVRVGDVAHTVDVRLRLTAPSPDLRTGITRNLPHTRRLERQSEGVQALTSTQGSGTSRTFTLPHVMLPEPLRGPVRWVAVTVAPSVTLRQRTLNVGLSESLSVKVLQRAGDDAGAVRFDAVWQVRVDAGADNAEGWGEERVHGPMYLWFPGNRIGAEGTAVTLPRAAGLDTFPLWGVEDVLDTDLRPAQVLGHPELPGLRDLGEGSRQALEDFLDEQLNRGSLHLQRDRGVMSPLLTDDRGTALGLVRVRAVVTPGEPSARTADGDKSLEIRFTHSTGTDRTARVVSGAGLNVNVAPGFTASTAAGHPGAADRWGGRVYGRFLGSWQSGDTLTTGSKAGLMHGFTTNRGQLLTPAAVTYEFTFLRAGGGMQGPVRVERGEESVRLRLLPQDTAAGAAPADEELRALPPHLDSLAAIGYTAVPLTLDGVDEIFDRAERRLRELHYLPPLEHRGWEGQLQARRARAQLANLQRFEQLRSAIGRAAALPDGVEGGRPLWLELPTRTGTTRAELRLTVTRDRVPRAGETGAPAARHELRLPEVGTTTTGSHEARGTRERSSVLGTGAGFGGGPRQPAGNWAVDYGVDGVLNRTWTRSATAGSTVATEQILVNSKDGTEVFAVPARVALDLYEGTSPEPVARFAEPPAPPRPATGTPPFEGVVIDTETEEDTPGLDVPPGTETIRLGDLPPRPDTAPGTGTTRADDTEGTGTTRTEGTDDTEDTRTEGTEETARERAGTEEAVVPRPLQAPPGTAPATVRLAVSYHRTEPGAPRAPETGTGTEAPAGPREVPEVPAYTIRAPRTGPGQDSDRTRLGLVDADGNPLPGVTRLPDDATADVFRGSEAIQEALRLVAAGTYPGRPDPGTFGHVAGALARGAAALPFVSSAGAHLAGQDPRDRGAFANESAYQQLRVASLLARAHQILNGVYTAEGIVLPGLGADRHLAVDVRGYLHHPTVQATFPVSGRNDVNATDLAATRRTRGSAVTGNFELTAQRGAARPTPQGTVARIIQGNLGGTFSRTHRGEHFDDVAATSATIRGAKEGAGQHLVTADLTLLLTVRRGTANVLGNAVGLGGAEDITLAIDVPRAVQFRLSPTQLLREARWFAGIEGVAVPAAPSETVPLPDDFARTRAPGFGAVLAVTQLDDAITRRPRRDRLGREAIQLVERVAPGVTRPGHIAHLPGVASRIADLTAPPGLRALVARGSVSLWFRYGARADAQLVELTLHAETEAQTPALRRVQGRPGAQKTGIEQQSTHAPGNRIESDTVSRVVTGLLDLGLRAPRVRSTGYTDRWSALPSASRSHALTRRSDRTADERFWQRTDSVADFDRVGYRLTASVRTALIPSDVFDLLGGLLGRALTAVANRGENSVPRAALDGLLRGVPAQEVTVPADVALRFAAADTLAHATGERTAEATAEWTPLRPRVSEEDPRLAPADEERAEDERPLRVHPRFVPTGTTPLSHFNAFPELAEAIRAVSPGVAGHWGLTADSNPDAADARLTELAHAGRGAALTAPGTAAGLHPRMPGSWPVLSENGSRVSLQVSLYAPRPFAPGTSDIAADSARTRTRVNVSTASSSQGLELGQRFAFSATRRNHYVTGGGQPLLSGQPVTRGTDSNVTTGAQHRVQTGTASGGDTYTHLAHADVVVTVSGPEGVRYVTGSVTVRAGERDLLGYGVITTPSQPWAYDMAALLRERRPAPADPGEAGVAPAHDAADPRAWSREPATELPRVLASGLSPEPDDVQLWVDLGDDPDGSVLAHALYVGTRVAEIAHRRVELAVRDATGLRFWPLDADGSLADVTVTTRPGWEELRTAGRTYTAETAAEATAVEQRQPLEARLDGLSTAASETAVESERLRVLAEEAETPYEEARSTEAGVRDRRGDVADRLKRAEEDIPAREDQVKEAKRKLDAAKEHLDLAQKAAAPVPDGTPVPDATVRALREAEDARSEAVRVLGTREGALETVREDIDRLTEELGHLDEELKAAEKATETNWLTLAKIQKSHRTAAEKHEKAARELGEVTEEAHRLREAEQGHHALAQQTWQRMAGLAGRLSTDRCAELTGGSGFPLDTLTPSPRGR</sequence>
<feature type="compositionally biased region" description="Basic and acidic residues" evidence="2">
    <location>
        <begin position="1150"/>
        <end position="1165"/>
    </location>
</feature>
<feature type="region of interest" description="Disordered" evidence="2">
    <location>
        <begin position="988"/>
        <end position="1282"/>
    </location>
</feature>
<feature type="region of interest" description="Disordered" evidence="2">
    <location>
        <begin position="4730"/>
        <end position="4753"/>
    </location>
</feature>
<feature type="compositionally biased region" description="Low complexity" evidence="2">
    <location>
        <begin position="3867"/>
        <end position="3877"/>
    </location>
</feature>
<feature type="compositionally biased region" description="Basic and acidic residues" evidence="2">
    <location>
        <begin position="706"/>
        <end position="724"/>
    </location>
</feature>
<evidence type="ECO:0000256" key="2">
    <source>
        <dbReference type="SAM" id="MobiDB-lite"/>
    </source>
</evidence>
<feature type="compositionally biased region" description="Low complexity" evidence="2">
    <location>
        <begin position="866"/>
        <end position="876"/>
    </location>
</feature>
<dbReference type="Proteomes" id="UP001205612">
    <property type="component" value="Unassembled WGS sequence"/>
</dbReference>
<accession>A0ABT2B613</accession>
<feature type="region of interest" description="Disordered" evidence="2">
    <location>
        <begin position="2419"/>
        <end position="2464"/>
    </location>
</feature>
<reference evidence="4 5" key="1">
    <citation type="submission" date="2022-08" db="EMBL/GenBank/DDBJ databases">
        <authorList>
            <person name="Somphong A."/>
            <person name="Phongsopitanun W."/>
        </authorList>
    </citation>
    <scope>NUCLEOTIDE SEQUENCE [LARGE SCALE GENOMIC DNA]</scope>
    <source>
        <strain evidence="4 5">LP11</strain>
    </source>
</reference>
<feature type="compositionally biased region" description="Polar residues" evidence="2">
    <location>
        <begin position="688"/>
        <end position="705"/>
    </location>
</feature>
<feature type="compositionally biased region" description="Polar residues" evidence="2">
    <location>
        <begin position="291"/>
        <end position="305"/>
    </location>
</feature>
<feature type="compositionally biased region" description="Low complexity" evidence="2">
    <location>
        <begin position="635"/>
        <end position="644"/>
    </location>
</feature>
<keyword evidence="3" id="KW-0472">Membrane</keyword>
<feature type="compositionally biased region" description="Low complexity" evidence="2">
    <location>
        <begin position="1768"/>
        <end position="1791"/>
    </location>
</feature>
<feature type="compositionally biased region" description="Low complexity" evidence="2">
    <location>
        <begin position="3709"/>
        <end position="3719"/>
    </location>
</feature>